<protein>
    <recommendedName>
        <fullName evidence="1">C2H2-type domain-containing protein</fullName>
    </recommendedName>
</protein>
<dbReference type="PROSITE" id="PS00028">
    <property type="entry name" value="ZINC_FINGER_C2H2_1"/>
    <property type="match status" value="1"/>
</dbReference>
<proteinExistence type="predicted"/>
<dbReference type="AlphaFoldDB" id="A0A8U0HPT5"/>
<dbReference type="EMBL" id="CP096659">
    <property type="protein sequence ID" value="UPV73062.1"/>
    <property type="molecule type" value="Genomic_DNA"/>
</dbReference>
<dbReference type="InterPro" id="IPR013087">
    <property type="entry name" value="Znf_C2H2_type"/>
</dbReference>
<evidence type="ECO:0000313" key="2">
    <source>
        <dbReference type="EMBL" id="UPV73062.1"/>
    </source>
</evidence>
<dbReference type="Proteomes" id="UP000830729">
    <property type="component" value="Chromosome"/>
</dbReference>
<dbReference type="GeneID" id="72185717"/>
<evidence type="ECO:0000259" key="1">
    <source>
        <dbReference type="PROSITE" id="PS00028"/>
    </source>
</evidence>
<dbReference type="InterPro" id="IPR055987">
    <property type="entry name" value="DUF7565"/>
</dbReference>
<dbReference type="Pfam" id="PF24446">
    <property type="entry name" value="DUF7565"/>
    <property type="match status" value="1"/>
</dbReference>
<organism evidence="2 3">
    <name type="scientific">Halorussus limi</name>
    <dbReference type="NCBI Taxonomy" id="2938695"/>
    <lineage>
        <taxon>Archaea</taxon>
        <taxon>Methanobacteriati</taxon>
        <taxon>Methanobacteriota</taxon>
        <taxon>Stenosarchaea group</taxon>
        <taxon>Halobacteria</taxon>
        <taxon>Halobacteriales</taxon>
        <taxon>Haladaptataceae</taxon>
        <taxon>Halorussus</taxon>
    </lineage>
</organism>
<evidence type="ECO:0000313" key="3">
    <source>
        <dbReference type="Proteomes" id="UP000830729"/>
    </source>
</evidence>
<name>A0A8U0HPT5_9EURY</name>
<dbReference type="KEGG" id="halx:M0R89_10920"/>
<gene>
    <name evidence="2" type="ORF">M0R89_10920</name>
</gene>
<keyword evidence="3" id="KW-1185">Reference proteome</keyword>
<accession>A0A8U0HPT5</accession>
<feature type="domain" description="C2H2-type" evidence="1">
    <location>
        <begin position="6"/>
        <end position="29"/>
    </location>
</feature>
<sequence length="101" mass="11357">MTDWECGIDGCGEAFDDVEEAIVHQTTDHKRRECKVCGSVVPDGYFAIRHAFDEHSRAEYVRAYGASAAEVRQRERVRDAIEDDADLQQVVNRLDEVTGGL</sequence>
<reference evidence="2 3" key="1">
    <citation type="submission" date="2022-04" db="EMBL/GenBank/DDBJ databases">
        <title>Diverse halophilic archaea isolated from saline environments.</title>
        <authorList>
            <person name="Cui H.-L."/>
        </authorList>
    </citation>
    <scope>NUCLEOTIDE SEQUENCE [LARGE SCALE GENOMIC DNA]</scope>
    <source>
        <strain evidence="2 3">XZYJT49</strain>
    </source>
</reference>
<dbReference type="RefSeq" id="WP_248649120.1">
    <property type="nucleotide sequence ID" value="NZ_CP096659.1"/>
</dbReference>